<proteinExistence type="inferred from homology"/>
<comment type="pathway">
    <text evidence="1 4">Carotenoid biosynthesis.</text>
</comment>
<sequence>MEQKPVIIIGSGFGGLSAAVRMRAMGYPVTLLEARGEPGGRAAVFKRDGYTFDAGPTVITAPYLFDELFELVGRRREDYFDLVDVDPMYRITFTDGSVFDYTNDQERLLAQIGEFNPPDVDGYKRMLEHAKEIFAVGYEQLADEPFDKLTDMLTIIPKMIQLQNYRSVYGLVSKYIKDKRLRQVFTFQPLLVGGNPFNVTSIYMLIHALERKWGVHFAKGGTTAIVHAMVQLLEDIGVDVRFNTPVVDIEVENGQAVAVHTEAGERLPCRFVVSNADPSFVYKNLIDSKHRRKNTDRKVDRVKQSMGLFVAYFGTDKKYEDIEHHTIVLGPRYKELLDDIFNKKVLADDFSLYLHRPTATDPSLAPEGHDCFYVLSPVPNNNSGLDWEELKEEYLERILEHLEERHMPGLREHLTVKFAVTPDYFEHELRSEAGAGFGPEPRLTQSAWFRYHNRSEDVDGLYFVGAGVHPGAGVPGVITSAKVLEKVVPVPSAGVRVDVPKANERASA</sequence>
<keyword evidence="2 4" id="KW-0125">Carotenoid biosynthesis</keyword>
<dbReference type="PANTHER" id="PTHR43734:SF3">
    <property type="entry name" value="B-CAROTENE KETOLASE"/>
    <property type="match status" value="1"/>
</dbReference>
<dbReference type="InterPro" id="IPR002937">
    <property type="entry name" value="Amino_oxidase"/>
</dbReference>
<evidence type="ECO:0000313" key="7">
    <source>
        <dbReference type="Proteomes" id="UP000315995"/>
    </source>
</evidence>
<dbReference type="InterPro" id="IPR014105">
    <property type="entry name" value="Carotenoid/retinoid_OxRdtase"/>
</dbReference>
<dbReference type="RefSeq" id="WP_141197708.1">
    <property type="nucleotide sequence ID" value="NZ_CP041186.1"/>
</dbReference>
<dbReference type="Pfam" id="PF01593">
    <property type="entry name" value="Amino_oxidase"/>
    <property type="match status" value="1"/>
</dbReference>
<accession>A0A4Y6PSL1</accession>
<dbReference type="Proteomes" id="UP000315995">
    <property type="component" value="Chromosome"/>
</dbReference>
<organism evidence="6 7">
    <name type="scientific">Persicimonas caeni</name>
    <dbReference type="NCBI Taxonomy" id="2292766"/>
    <lineage>
        <taxon>Bacteria</taxon>
        <taxon>Deltaproteobacteria</taxon>
        <taxon>Bradymonadales</taxon>
        <taxon>Bradymonadaceae</taxon>
        <taxon>Persicimonas</taxon>
    </lineage>
</organism>
<dbReference type="InterPro" id="IPR036188">
    <property type="entry name" value="FAD/NAD-bd_sf"/>
</dbReference>
<reference evidence="6 7" key="1">
    <citation type="submission" date="2019-06" db="EMBL/GenBank/DDBJ databases">
        <title>Persicimonas caeni gen. nov., sp. nov., a predatory bacterium isolated from solar saltern.</title>
        <authorList>
            <person name="Wang S."/>
        </authorList>
    </citation>
    <scope>NUCLEOTIDE SEQUENCE [LARGE SCALE GENOMIC DNA]</scope>
    <source>
        <strain evidence="6 7">YN101</strain>
    </source>
</reference>
<protein>
    <submittedName>
        <fullName evidence="6">Phytoene desaturase</fullName>
    </submittedName>
</protein>
<keyword evidence="3 4" id="KW-0560">Oxidoreductase</keyword>
<evidence type="ECO:0000259" key="5">
    <source>
        <dbReference type="Pfam" id="PF01593"/>
    </source>
</evidence>
<evidence type="ECO:0000256" key="3">
    <source>
        <dbReference type="ARBA" id="ARBA00023002"/>
    </source>
</evidence>
<keyword evidence="7" id="KW-1185">Reference proteome</keyword>
<dbReference type="PANTHER" id="PTHR43734">
    <property type="entry name" value="PHYTOENE DESATURASE"/>
    <property type="match status" value="1"/>
</dbReference>
<evidence type="ECO:0000256" key="2">
    <source>
        <dbReference type="ARBA" id="ARBA00022746"/>
    </source>
</evidence>
<dbReference type="Gene3D" id="3.50.50.60">
    <property type="entry name" value="FAD/NAD(P)-binding domain"/>
    <property type="match status" value="2"/>
</dbReference>
<dbReference type="NCBIfam" id="TIGR02734">
    <property type="entry name" value="crtI_fam"/>
    <property type="match status" value="1"/>
</dbReference>
<dbReference type="SUPFAM" id="SSF51905">
    <property type="entry name" value="FAD/NAD(P)-binding domain"/>
    <property type="match status" value="1"/>
</dbReference>
<evidence type="ECO:0000313" key="6">
    <source>
        <dbReference type="EMBL" id="QDG51223.1"/>
    </source>
</evidence>
<accession>A0A5B8Y468</accession>
<dbReference type="GO" id="GO:0016491">
    <property type="term" value="F:oxidoreductase activity"/>
    <property type="evidence" value="ECO:0007669"/>
    <property type="project" value="UniProtKB-KW"/>
</dbReference>
<comment type="similarity">
    <text evidence="4">Belongs to the carotenoid/retinoid oxidoreductase family.</text>
</comment>
<dbReference type="OrthoDB" id="9774675at2"/>
<dbReference type="AlphaFoldDB" id="A0A4Y6PSL1"/>
<dbReference type="EMBL" id="CP041186">
    <property type="protein sequence ID" value="QDG51223.1"/>
    <property type="molecule type" value="Genomic_DNA"/>
</dbReference>
<gene>
    <name evidence="6" type="ORF">FIV42_10870</name>
</gene>
<feature type="domain" description="Amine oxidase" evidence="5">
    <location>
        <begin position="14"/>
        <end position="482"/>
    </location>
</feature>
<evidence type="ECO:0000256" key="4">
    <source>
        <dbReference type="RuleBase" id="RU362075"/>
    </source>
</evidence>
<evidence type="ECO:0000256" key="1">
    <source>
        <dbReference type="ARBA" id="ARBA00004829"/>
    </source>
</evidence>
<name>A0A4Y6PSL1_PERCE</name>
<dbReference type="GO" id="GO:0016117">
    <property type="term" value="P:carotenoid biosynthetic process"/>
    <property type="evidence" value="ECO:0007669"/>
    <property type="project" value="UniProtKB-KW"/>
</dbReference>